<dbReference type="AlphaFoldDB" id="A0A1Z4EF77"/>
<protein>
    <submittedName>
        <fullName evidence="4">Putative PPE family protein PPE29</fullName>
    </submittedName>
</protein>
<gene>
    <name evidence="4" type="primary">PPE29_3</name>
    <name evidence="4" type="ORF">MSG_01448</name>
</gene>
<feature type="compositionally biased region" description="Low complexity" evidence="2">
    <location>
        <begin position="177"/>
        <end position="194"/>
    </location>
</feature>
<sequence>MDFALLPPEVNSGLMYAGPGSGPMLSAAAGWDDLAVQLESTACGYAAELTGLCAQAWSGPSSLLMRAAATPYVAWLSSAAGQAAQTAVQAYAAAAAYEAAFAMTVPPPVIAANRAQLMVLIATNFFGQNTAAIAACEAQYLEMWAQDATAMYGYATASEAAGTLTPFEEPPRTTSPGAQNAQAQTVAQATGNATRQLASTNATAHTVSSATADSVTPVAPGETAAAPPGSTITIGASTGMYVNSGSITITGSGTNLISFGSVIVNPGSTIHTIIDCTADGVLIPSGVDVTAGSEPVILTTGSFQEVLVTLVNGSATLPVVGTEQVAIQTFGSAATAIAGPAGASVTNVFGTVSIVTATPIPSSSSTVAVPLGGLAAPGLAGTAGIQPQLNVDGLLQWAETVSAAG</sequence>
<feature type="compositionally biased region" description="Polar residues" evidence="2">
    <location>
        <begin position="195"/>
        <end position="214"/>
    </location>
</feature>
<evidence type="ECO:0000256" key="2">
    <source>
        <dbReference type="SAM" id="MobiDB-lite"/>
    </source>
</evidence>
<proteinExistence type="inferred from homology"/>
<evidence type="ECO:0000259" key="3">
    <source>
        <dbReference type="Pfam" id="PF00823"/>
    </source>
</evidence>
<dbReference type="InterPro" id="IPR000030">
    <property type="entry name" value="PPE_dom"/>
</dbReference>
<dbReference type="Gene3D" id="1.20.1260.20">
    <property type="entry name" value="PPE superfamily"/>
    <property type="match status" value="1"/>
</dbReference>
<evidence type="ECO:0000313" key="4">
    <source>
        <dbReference type="EMBL" id="BAX91604.1"/>
    </source>
</evidence>
<name>A0A1Z4EF77_9MYCO</name>
<dbReference type="FunFam" id="1.20.1260.20:FF:000001">
    <property type="entry name" value="PPE family protein PPE41"/>
    <property type="match status" value="1"/>
</dbReference>
<organism evidence="4 5">
    <name type="scientific">Mycobacterium shigaense</name>
    <dbReference type="NCBI Taxonomy" id="722731"/>
    <lineage>
        <taxon>Bacteria</taxon>
        <taxon>Bacillati</taxon>
        <taxon>Actinomycetota</taxon>
        <taxon>Actinomycetes</taxon>
        <taxon>Mycobacteriales</taxon>
        <taxon>Mycobacteriaceae</taxon>
        <taxon>Mycobacterium</taxon>
        <taxon>Mycobacterium simiae complex</taxon>
    </lineage>
</organism>
<dbReference type="KEGG" id="mshg:MSG_01448"/>
<reference evidence="5" key="1">
    <citation type="submission" date="2017-06" db="EMBL/GenBank/DDBJ databases">
        <title>Complete Genome Sequence of Mycobacterium shigaense.</title>
        <authorList>
            <person name="Fukano H."/>
            <person name="Yoshida M."/>
            <person name="Kazumi Y."/>
            <person name="Ogura Y."/>
            <person name="Mitarai S."/>
            <person name="Hayashi T."/>
            <person name="Hoshino Y."/>
        </authorList>
    </citation>
    <scope>NUCLEOTIDE SEQUENCE [LARGE SCALE GENOMIC DNA]</scope>
    <source>
        <strain evidence="5">UN-152</strain>
    </source>
</reference>
<dbReference type="SUPFAM" id="SSF140459">
    <property type="entry name" value="PE/PPE dimer-like"/>
    <property type="match status" value="1"/>
</dbReference>
<evidence type="ECO:0000313" key="5">
    <source>
        <dbReference type="Proteomes" id="UP000217736"/>
    </source>
</evidence>
<dbReference type="Proteomes" id="UP000217736">
    <property type="component" value="Chromosome"/>
</dbReference>
<feature type="region of interest" description="Disordered" evidence="2">
    <location>
        <begin position="164"/>
        <end position="226"/>
    </location>
</feature>
<dbReference type="InterPro" id="IPR038332">
    <property type="entry name" value="PPE_sf"/>
</dbReference>
<dbReference type="GO" id="GO:0052572">
    <property type="term" value="P:response to host immune response"/>
    <property type="evidence" value="ECO:0007669"/>
    <property type="project" value="TreeGrafter"/>
</dbReference>
<dbReference type="Pfam" id="PF00823">
    <property type="entry name" value="PPE"/>
    <property type="match status" value="1"/>
</dbReference>
<comment type="similarity">
    <text evidence="1">Belongs to the mycobacterial PPE family.</text>
</comment>
<dbReference type="PANTHER" id="PTHR46766">
    <property type="entry name" value="GLUTAMINE-RICH PROTEIN 2"/>
    <property type="match status" value="1"/>
</dbReference>
<dbReference type="RefSeq" id="WP_096438301.1">
    <property type="nucleotide sequence ID" value="NZ_AP018164.1"/>
</dbReference>
<keyword evidence="5" id="KW-1185">Reference proteome</keyword>
<evidence type="ECO:0000256" key="1">
    <source>
        <dbReference type="ARBA" id="ARBA00010652"/>
    </source>
</evidence>
<feature type="domain" description="PPE" evidence="3">
    <location>
        <begin position="2"/>
        <end position="164"/>
    </location>
</feature>
<accession>A0A1Z4EF77</accession>
<dbReference type="EMBL" id="AP018164">
    <property type="protein sequence ID" value="BAX91604.1"/>
    <property type="molecule type" value="Genomic_DNA"/>
</dbReference>
<dbReference type="OrthoDB" id="4752399at2"/>
<dbReference type="PANTHER" id="PTHR46766:SF1">
    <property type="entry name" value="GLUTAMINE-RICH PROTEIN 2"/>
    <property type="match status" value="1"/>
</dbReference>